<comment type="caution">
    <text evidence="2">The sequence shown here is derived from an EMBL/GenBank/DDBJ whole genome shotgun (WGS) entry which is preliminary data.</text>
</comment>
<protein>
    <recommendedName>
        <fullName evidence="3">Hydroxymethylpyrimidine transporter CytX</fullName>
    </recommendedName>
</protein>
<sequence>MIAIQIANFFILKKDYSAGQVSVQNLVIWAVGFALYRLLMHVDLLVGSTLPDMAVTMLLCIAVSQVRPGVTK</sequence>
<keyword evidence="1" id="KW-0472">Membrane</keyword>
<feature type="transmembrane region" description="Helical" evidence="1">
    <location>
        <begin position="45"/>
        <end position="66"/>
    </location>
</feature>
<dbReference type="AlphaFoldDB" id="A0A645J5B0"/>
<name>A0A645J5B0_9ZZZZ</name>
<gene>
    <name evidence="2" type="ORF">SDC9_206284</name>
</gene>
<evidence type="ECO:0000256" key="1">
    <source>
        <dbReference type="SAM" id="Phobius"/>
    </source>
</evidence>
<organism evidence="2">
    <name type="scientific">bioreactor metagenome</name>
    <dbReference type="NCBI Taxonomy" id="1076179"/>
    <lineage>
        <taxon>unclassified sequences</taxon>
        <taxon>metagenomes</taxon>
        <taxon>ecological metagenomes</taxon>
    </lineage>
</organism>
<dbReference type="EMBL" id="VSSQ01131442">
    <property type="protein sequence ID" value="MPN58577.1"/>
    <property type="molecule type" value="Genomic_DNA"/>
</dbReference>
<reference evidence="2" key="1">
    <citation type="submission" date="2019-08" db="EMBL/GenBank/DDBJ databases">
        <authorList>
            <person name="Kucharzyk K."/>
            <person name="Murdoch R.W."/>
            <person name="Higgins S."/>
            <person name="Loffler F."/>
        </authorList>
    </citation>
    <scope>NUCLEOTIDE SEQUENCE</scope>
</reference>
<accession>A0A645J5B0</accession>
<evidence type="ECO:0008006" key="3">
    <source>
        <dbReference type="Google" id="ProtNLM"/>
    </source>
</evidence>
<keyword evidence="1" id="KW-1133">Transmembrane helix</keyword>
<feature type="transmembrane region" description="Helical" evidence="1">
    <location>
        <begin position="21"/>
        <end position="39"/>
    </location>
</feature>
<keyword evidence="1" id="KW-0812">Transmembrane</keyword>
<proteinExistence type="predicted"/>
<evidence type="ECO:0000313" key="2">
    <source>
        <dbReference type="EMBL" id="MPN58577.1"/>
    </source>
</evidence>